<dbReference type="Pfam" id="PF01642">
    <property type="entry name" value="MM_CoA_mutase"/>
    <property type="match status" value="1"/>
</dbReference>
<accession>A0A0A3IU65</accession>
<dbReference type="Gene3D" id="3.20.20.240">
    <property type="entry name" value="Methylmalonyl-CoA mutase"/>
    <property type="match status" value="1"/>
</dbReference>
<evidence type="ECO:0000256" key="4">
    <source>
        <dbReference type="ARBA" id="ARBA00023235"/>
    </source>
</evidence>
<dbReference type="RefSeq" id="WP_036186704.1">
    <property type="nucleotide sequence ID" value="NZ_AVDA01000012.1"/>
</dbReference>
<evidence type="ECO:0000256" key="1">
    <source>
        <dbReference type="ARBA" id="ARBA00001922"/>
    </source>
</evidence>
<dbReference type="eggNOG" id="COG1884">
    <property type="taxonomic scope" value="Bacteria"/>
</dbReference>
<dbReference type="PANTHER" id="PTHR48101">
    <property type="entry name" value="METHYLMALONYL-COA MUTASE, MITOCHONDRIAL-RELATED"/>
    <property type="match status" value="1"/>
</dbReference>
<protein>
    <submittedName>
        <fullName evidence="7">Methylmalonyl-CoA mutase</fullName>
    </submittedName>
</protein>
<keyword evidence="4" id="KW-0413">Isomerase</keyword>
<dbReference type="InterPro" id="IPR006099">
    <property type="entry name" value="MeMalonylCoA_mutase_a/b_cat"/>
</dbReference>
<evidence type="ECO:0000256" key="2">
    <source>
        <dbReference type="ARBA" id="ARBA00008465"/>
    </source>
</evidence>
<comment type="similarity">
    <text evidence="2">Belongs to the methylmalonyl-CoA mutase family.</text>
</comment>
<dbReference type="SUPFAM" id="SSF52242">
    <property type="entry name" value="Cobalamin (vitamin B12)-binding domain"/>
    <property type="match status" value="1"/>
</dbReference>
<dbReference type="PANTHER" id="PTHR48101:SF1">
    <property type="entry name" value="METHYLMALONYL-COA MUTASE, LARGE SUBUNIT"/>
    <property type="match status" value="1"/>
</dbReference>
<dbReference type="GO" id="GO:0016866">
    <property type="term" value="F:intramolecular transferase activity"/>
    <property type="evidence" value="ECO:0007669"/>
    <property type="project" value="InterPro"/>
</dbReference>
<comment type="cofactor">
    <cofactor evidence="1">
        <name>adenosylcob(III)alamin</name>
        <dbReference type="ChEBI" id="CHEBI:18408"/>
    </cofactor>
</comment>
<dbReference type="InterPro" id="IPR016176">
    <property type="entry name" value="Cbl-dep_enz_cat"/>
</dbReference>
<evidence type="ECO:0000256" key="5">
    <source>
        <dbReference type="ARBA" id="ARBA00023285"/>
    </source>
</evidence>
<proteinExistence type="inferred from homology"/>
<dbReference type="OrthoDB" id="9762378at2"/>
<evidence type="ECO:0000313" key="7">
    <source>
        <dbReference type="EMBL" id="KGR78372.1"/>
    </source>
</evidence>
<reference evidence="7 8" key="1">
    <citation type="submission" date="2014-02" db="EMBL/GenBank/DDBJ databases">
        <title>Draft genome sequence of Lysinibacillus manganicus DSM 26584T.</title>
        <authorList>
            <person name="Zhang F."/>
            <person name="Wang G."/>
            <person name="Zhang L."/>
        </authorList>
    </citation>
    <scope>NUCLEOTIDE SEQUENCE [LARGE SCALE GENOMIC DNA]</scope>
    <source>
        <strain evidence="7 8">DSM 26584</strain>
    </source>
</reference>
<dbReference type="GO" id="GO:0046872">
    <property type="term" value="F:metal ion binding"/>
    <property type="evidence" value="ECO:0007669"/>
    <property type="project" value="InterPro"/>
</dbReference>
<feature type="domain" description="Methylmalonyl-CoA mutase alpha/beta chain catalytic" evidence="6">
    <location>
        <begin position="171"/>
        <end position="409"/>
    </location>
</feature>
<keyword evidence="5" id="KW-0170">Cobalt</keyword>
<dbReference type="STRING" id="1384049.CD29_11695"/>
<gene>
    <name evidence="7" type="ORF">CD29_11695</name>
</gene>
<keyword evidence="8" id="KW-1185">Reference proteome</keyword>
<dbReference type="SUPFAM" id="SSF51703">
    <property type="entry name" value="Cobalamin (vitamin B12)-dependent enzymes"/>
    <property type="match status" value="1"/>
</dbReference>
<comment type="caution">
    <text evidence="7">The sequence shown here is derived from an EMBL/GenBank/DDBJ whole genome shotgun (WGS) entry which is preliminary data.</text>
</comment>
<dbReference type="InterPro" id="IPR036724">
    <property type="entry name" value="Cobalamin-bd_sf"/>
</dbReference>
<organism evidence="7 8">
    <name type="scientific">Ureibacillus manganicus DSM 26584</name>
    <dbReference type="NCBI Taxonomy" id="1384049"/>
    <lineage>
        <taxon>Bacteria</taxon>
        <taxon>Bacillati</taxon>
        <taxon>Bacillota</taxon>
        <taxon>Bacilli</taxon>
        <taxon>Bacillales</taxon>
        <taxon>Caryophanaceae</taxon>
        <taxon>Ureibacillus</taxon>
    </lineage>
</organism>
<dbReference type="AlphaFoldDB" id="A0A0A3IU65"/>
<sequence length="565" mass="63412">MSKMKDIQFEQVNYDQWKEQAISALKGKPFKSLFTRSIEGITLQPLYTQETLVDKLGEKLEKQITTIRKLKASTSFSPAQQIFGHTEDQFFSNITNSIERGNAVLTIDSQVSFEWSEQSLSKLATLLSNHEFKLLVRDSSDVLLSVFETIEESKRENVKGYIISDEPIILKSYPKIRTICANTIPYHYEGANAVQELALTLAIARKYVEENNFESFANKFFVNFAIDTNFFSEIAKLRAVKVLWKALSTAYGVSENITLPIVAETSLRSYSKLDVYVNLLRAGNEAFSALIGGADVFTVHPHDVLTKPTDQSIRIARNVILVLKEESLVQNVIDPSGGSYFIETLTSEYVEQAWKLFLEIEEAGGLDAYSQSGKLTALMEEVNEGRQNALATRKQSLIGTNIYANPSDELQTVTNPIFAYVNRLATPFEELRSTYETIRPKIAILTFGQLKNFKARADFVSGFFSTAGIVCEQSGEIKTIDAAKEWLMNNNYDYVVVATTDDDTKEIVPELLAIKPKDLLLDVAGRFKDEEGEWQAKGLNGFIYAGQNVIEKLNEVANRLKGVQS</sequence>
<keyword evidence="3" id="KW-0846">Cobalamin</keyword>
<evidence type="ECO:0000256" key="3">
    <source>
        <dbReference type="ARBA" id="ARBA00022628"/>
    </source>
</evidence>
<dbReference type="Proteomes" id="UP000030416">
    <property type="component" value="Unassembled WGS sequence"/>
</dbReference>
<name>A0A0A3IU65_9BACL</name>
<evidence type="ECO:0000259" key="6">
    <source>
        <dbReference type="Pfam" id="PF01642"/>
    </source>
</evidence>
<dbReference type="Gene3D" id="3.40.50.280">
    <property type="entry name" value="Cobalamin-binding domain"/>
    <property type="match status" value="1"/>
</dbReference>
<dbReference type="EMBL" id="JPVN01000012">
    <property type="protein sequence ID" value="KGR78372.1"/>
    <property type="molecule type" value="Genomic_DNA"/>
</dbReference>
<dbReference type="GO" id="GO:0031419">
    <property type="term" value="F:cobalamin binding"/>
    <property type="evidence" value="ECO:0007669"/>
    <property type="project" value="UniProtKB-KW"/>
</dbReference>
<evidence type="ECO:0000313" key="8">
    <source>
        <dbReference type="Proteomes" id="UP000030416"/>
    </source>
</evidence>